<dbReference type="EMBL" id="WJQS01000019">
    <property type="protein sequence ID" value="MRI86507.1"/>
    <property type="molecule type" value="Genomic_DNA"/>
</dbReference>
<dbReference type="SUPFAM" id="SSF53756">
    <property type="entry name" value="UDP-Glycosyltransferase/glycogen phosphorylase"/>
    <property type="match status" value="1"/>
</dbReference>
<dbReference type="Pfam" id="PF00534">
    <property type="entry name" value="Glycos_transf_1"/>
    <property type="match status" value="1"/>
</dbReference>
<keyword evidence="4" id="KW-1185">Reference proteome</keyword>
<dbReference type="InterPro" id="IPR001296">
    <property type="entry name" value="Glyco_trans_1"/>
</dbReference>
<accession>A0A6I2GF79</accession>
<gene>
    <name evidence="3" type="ORF">GIY09_11690</name>
</gene>
<dbReference type="AlphaFoldDB" id="A0A6I2GF79"/>
<dbReference type="PANTHER" id="PTHR12526">
    <property type="entry name" value="GLYCOSYLTRANSFERASE"/>
    <property type="match status" value="1"/>
</dbReference>
<evidence type="ECO:0000313" key="4">
    <source>
        <dbReference type="Proteomes" id="UP000430975"/>
    </source>
</evidence>
<dbReference type="Pfam" id="PF13477">
    <property type="entry name" value="Glyco_trans_4_2"/>
    <property type="match status" value="1"/>
</dbReference>
<evidence type="ECO:0000313" key="3">
    <source>
        <dbReference type="EMBL" id="MRI86507.1"/>
    </source>
</evidence>
<dbReference type="InterPro" id="IPR028098">
    <property type="entry name" value="Glyco_trans_4-like_N"/>
</dbReference>
<name>A0A6I2GF79_9LACT</name>
<dbReference type="GO" id="GO:0016757">
    <property type="term" value="F:glycosyltransferase activity"/>
    <property type="evidence" value="ECO:0007669"/>
    <property type="project" value="InterPro"/>
</dbReference>
<dbReference type="CDD" id="cd03808">
    <property type="entry name" value="GT4_CapM-like"/>
    <property type="match status" value="1"/>
</dbReference>
<dbReference type="Proteomes" id="UP000430975">
    <property type="component" value="Unassembled WGS sequence"/>
</dbReference>
<dbReference type="RefSeq" id="WP_153864156.1">
    <property type="nucleotide sequence ID" value="NZ_WJQS01000019.1"/>
</dbReference>
<feature type="domain" description="Glycosyl transferase family 1" evidence="1">
    <location>
        <begin position="182"/>
        <end position="339"/>
    </location>
</feature>
<evidence type="ECO:0000259" key="1">
    <source>
        <dbReference type="Pfam" id="PF00534"/>
    </source>
</evidence>
<organism evidence="3 4">
    <name type="scientific">Fundicoccus ignavus</name>
    <dbReference type="NCBI Taxonomy" id="2664442"/>
    <lineage>
        <taxon>Bacteria</taxon>
        <taxon>Bacillati</taxon>
        <taxon>Bacillota</taxon>
        <taxon>Bacilli</taxon>
        <taxon>Lactobacillales</taxon>
        <taxon>Aerococcaceae</taxon>
        <taxon>Fundicoccus</taxon>
    </lineage>
</organism>
<protein>
    <submittedName>
        <fullName evidence="3">Glycosyltransferase</fullName>
    </submittedName>
</protein>
<keyword evidence="3" id="KW-0808">Transferase</keyword>
<comment type="caution">
    <text evidence="3">The sequence shown here is derived from an EMBL/GenBank/DDBJ whole genome shotgun (WGS) entry which is preliminary data.</text>
</comment>
<sequence length="360" mass="40951">MKVLVLSNFGMGLYKFRKELLQELIKQGHEVFVSLPNDEYIPLLENLGCEYIESKVDRRGTNPLSDMKLLLSYIKIINKIKPNIVLTYTIKPNVYGGIACRITKTPYLPNITGLGTAVENEGLMQKITLNLYKIALKNAECIFFQNEPNRQFFVDRGIIKNKSKVIPGSGVNLEQHCYEEYPNDKENIRFLFIGRIMRAKGINELLKAAKQIKENQKNVEFHFVGFCEEGYSEELRELNNSGIIHYHGQQDDVHKFIKDSHAIILPSYHEGTSNVLLESASTGRPILASNVTGCKETFDDGVSGIGFEVKSVKALISATQQFLDLPHENKKQMGIAGRKKMEQEYDRKIVINAYLEQISR</sequence>
<evidence type="ECO:0000259" key="2">
    <source>
        <dbReference type="Pfam" id="PF13477"/>
    </source>
</evidence>
<dbReference type="Gene3D" id="3.40.50.2000">
    <property type="entry name" value="Glycogen Phosphorylase B"/>
    <property type="match status" value="2"/>
</dbReference>
<reference evidence="3 4" key="1">
    <citation type="submission" date="2019-11" db="EMBL/GenBank/DDBJ databases">
        <title>Characterisation of Fundicoccus ignavus gen. nov. sp. nov., a novel genus of the family Aerococcaceae isolated from bulk tank milk.</title>
        <authorList>
            <person name="Siebert A."/>
            <person name="Huptas C."/>
            <person name="Wenning M."/>
            <person name="Scherer S."/>
            <person name="Doll E.V."/>
        </authorList>
    </citation>
    <scope>NUCLEOTIDE SEQUENCE [LARGE SCALE GENOMIC DNA]</scope>
    <source>
        <strain evidence="3 4">WS4759</strain>
    </source>
</reference>
<proteinExistence type="predicted"/>
<dbReference type="PANTHER" id="PTHR12526:SF638">
    <property type="entry name" value="SPORE COAT PROTEIN SA"/>
    <property type="match status" value="1"/>
</dbReference>
<feature type="domain" description="Glycosyltransferase subfamily 4-like N-terminal" evidence="2">
    <location>
        <begin position="2"/>
        <end position="146"/>
    </location>
</feature>